<dbReference type="CDD" id="cd00063">
    <property type="entry name" value="FN3"/>
    <property type="match status" value="1"/>
</dbReference>
<evidence type="ECO:0000313" key="5">
    <source>
        <dbReference type="EMBL" id="GLZ76501.1"/>
    </source>
</evidence>
<dbReference type="InterPro" id="IPR013783">
    <property type="entry name" value="Ig-like_fold"/>
</dbReference>
<evidence type="ECO:0008006" key="7">
    <source>
        <dbReference type="Google" id="ProtNLM"/>
    </source>
</evidence>
<gene>
    <name evidence="5" type="ORF">Afil01_13080</name>
</gene>
<keyword evidence="1" id="KW-0326">Glycosidase</keyword>
<dbReference type="GO" id="GO:0016798">
    <property type="term" value="F:hydrolase activity, acting on glycosyl bonds"/>
    <property type="evidence" value="ECO:0007669"/>
    <property type="project" value="UniProtKB-KW"/>
</dbReference>
<dbReference type="Proteomes" id="UP001165079">
    <property type="component" value="Unassembled WGS sequence"/>
</dbReference>
<evidence type="ECO:0000256" key="3">
    <source>
        <dbReference type="SAM" id="MobiDB-lite"/>
    </source>
</evidence>
<reference evidence="5" key="1">
    <citation type="submission" date="2023-03" db="EMBL/GenBank/DDBJ databases">
        <title>Actinorhabdospora filicis NBRC 111898.</title>
        <authorList>
            <person name="Ichikawa N."/>
            <person name="Sato H."/>
            <person name="Tonouchi N."/>
        </authorList>
    </citation>
    <scope>NUCLEOTIDE SEQUENCE</scope>
    <source>
        <strain evidence="5">NBRC 111898</strain>
    </source>
</reference>
<keyword evidence="4" id="KW-0812">Transmembrane</keyword>
<keyword evidence="4" id="KW-1133">Transmembrane helix</keyword>
<keyword evidence="6" id="KW-1185">Reference proteome</keyword>
<dbReference type="InterPro" id="IPR003961">
    <property type="entry name" value="FN3_dom"/>
</dbReference>
<protein>
    <recommendedName>
        <fullName evidence="7">Fibronectin type-III domain-containing protein</fullName>
    </recommendedName>
</protein>
<dbReference type="EMBL" id="BSTX01000001">
    <property type="protein sequence ID" value="GLZ76501.1"/>
    <property type="molecule type" value="Genomic_DNA"/>
</dbReference>
<keyword evidence="2" id="KW-0119">Carbohydrate metabolism</keyword>
<keyword evidence="4" id="KW-0472">Membrane</keyword>
<comment type="caution">
    <text evidence="5">The sequence shown here is derived from an EMBL/GenBank/DDBJ whole genome shotgun (WGS) entry which is preliminary data.</text>
</comment>
<feature type="region of interest" description="Disordered" evidence="3">
    <location>
        <begin position="73"/>
        <end position="126"/>
    </location>
</feature>
<evidence type="ECO:0000256" key="4">
    <source>
        <dbReference type="SAM" id="Phobius"/>
    </source>
</evidence>
<feature type="compositionally biased region" description="Pro residues" evidence="3">
    <location>
        <begin position="88"/>
        <end position="105"/>
    </location>
</feature>
<proteinExistence type="predicted"/>
<dbReference type="SUPFAM" id="SSF49265">
    <property type="entry name" value="Fibronectin type III"/>
    <property type="match status" value="1"/>
</dbReference>
<name>A0A9W6SJ27_9ACTN</name>
<dbReference type="Gene3D" id="2.60.40.10">
    <property type="entry name" value="Immunoglobulins"/>
    <property type="match status" value="1"/>
</dbReference>
<evidence type="ECO:0000313" key="6">
    <source>
        <dbReference type="Proteomes" id="UP001165079"/>
    </source>
</evidence>
<dbReference type="AlphaFoldDB" id="A0A9W6SJ27"/>
<evidence type="ECO:0000256" key="1">
    <source>
        <dbReference type="ARBA" id="ARBA00023295"/>
    </source>
</evidence>
<feature type="transmembrane region" description="Helical" evidence="4">
    <location>
        <begin position="25"/>
        <end position="49"/>
    </location>
</feature>
<dbReference type="RefSeq" id="WP_285661678.1">
    <property type="nucleotide sequence ID" value="NZ_BSTX01000001.1"/>
</dbReference>
<organism evidence="5 6">
    <name type="scientific">Actinorhabdospora filicis</name>
    <dbReference type="NCBI Taxonomy" id="1785913"/>
    <lineage>
        <taxon>Bacteria</taxon>
        <taxon>Bacillati</taxon>
        <taxon>Actinomycetota</taxon>
        <taxon>Actinomycetes</taxon>
        <taxon>Micromonosporales</taxon>
        <taxon>Micromonosporaceae</taxon>
        <taxon>Actinorhabdospora</taxon>
    </lineage>
</organism>
<keyword evidence="2" id="KW-0624">Polysaccharide degradation</keyword>
<dbReference type="GO" id="GO:0000272">
    <property type="term" value="P:polysaccharide catabolic process"/>
    <property type="evidence" value="ECO:0007669"/>
    <property type="project" value="UniProtKB-KW"/>
</dbReference>
<dbReference type="InterPro" id="IPR036116">
    <property type="entry name" value="FN3_sf"/>
</dbReference>
<accession>A0A9W6SJ27</accession>
<keyword evidence="1" id="KW-0378">Hydrolase</keyword>
<sequence length="206" mass="20851">MSEGRWRYGGPERLRSAAGTVRGRVASATGVLIAAGLVVVVLGATLLMVSLREDRAPAAGPKPGADVSLAERTENPVAGPRPSTSPSAVPPSSPDSPPPAAPGKNPPKASSPSQMPPPAGDPPGMVHNLAVTALGGGRFRVTWTAVSDDGGLPVTGHVLRDATDDAYITTVGADTFETVITRPGLTSIAVRAQNAAGEGEWAVDQI</sequence>
<evidence type="ECO:0000256" key="2">
    <source>
        <dbReference type="ARBA" id="ARBA00023326"/>
    </source>
</evidence>